<dbReference type="Proteomes" id="UP000278180">
    <property type="component" value="Unassembled WGS sequence"/>
</dbReference>
<evidence type="ECO:0008006" key="5">
    <source>
        <dbReference type="Google" id="ProtNLM"/>
    </source>
</evidence>
<name>A0A3M5BT45_PSESS</name>
<sequence length="78" mass="8825">MEGAVIDDSPPVKKVHIFADETGKTHRYVMVASVWVLNGRAVFAISKAIAEWKAKSVWKSREIHFTKFGKSDYETLKS</sequence>
<evidence type="ECO:0000313" key="2">
    <source>
        <dbReference type="EMBL" id="RMT29636.1"/>
    </source>
</evidence>
<dbReference type="EMBL" id="RBSL01000153">
    <property type="protein sequence ID" value="RMS28602.1"/>
    <property type="molecule type" value="Genomic_DNA"/>
</dbReference>
<protein>
    <recommendedName>
        <fullName evidence="5">DUF3800 domain-containing protein</fullName>
    </recommendedName>
</protein>
<dbReference type="AlphaFoldDB" id="A0A3M5BT45"/>
<dbReference type="RefSeq" id="WP_057453486.1">
    <property type="nucleotide sequence ID" value="NZ_RBTE01000214.1"/>
</dbReference>
<evidence type="ECO:0000313" key="3">
    <source>
        <dbReference type="Proteomes" id="UP000269801"/>
    </source>
</evidence>
<accession>A0A3M5BT45</accession>
<proteinExistence type="predicted"/>
<evidence type="ECO:0000313" key="1">
    <source>
        <dbReference type="EMBL" id="RMS28602.1"/>
    </source>
</evidence>
<gene>
    <name evidence="2" type="ORF">ALP51_00651</name>
    <name evidence="1" type="ORF">ALP70_01368</name>
</gene>
<reference evidence="3 4" key="1">
    <citation type="submission" date="2018-08" db="EMBL/GenBank/DDBJ databases">
        <title>Recombination of ecologically and evolutionarily significant loci maintains genetic cohesion in the Pseudomonas syringae species complex.</title>
        <authorList>
            <person name="Dillon M."/>
            <person name="Thakur S."/>
            <person name="Almeida R.N.D."/>
            <person name="Weir B.S."/>
            <person name="Guttman D.S."/>
        </authorList>
    </citation>
    <scope>NUCLEOTIDE SEQUENCE [LARGE SCALE GENOMIC DNA]</scope>
    <source>
        <strain evidence="2 4">ICMP 13684</strain>
        <strain evidence="1 3">ICMP 13685</strain>
    </source>
</reference>
<dbReference type="EMBL" id="RBTE01000214">
    <property type="protein sequence ID" value="RMT29636.1"/>
    <property type="molecule type" value="Genomic_DNA"/>
</dbReference>
<dbReference type="Proteomes" id="UP000269801">
    <property type="component" value="Unassembled WGS sequence"/>
</dbReference>
<organism evidence="1 3">
    <name type="scientific">Pseudomonas savastanoi</name>
    <name type="common">Pseudomonas syringae pv. savastanoi</name>
    <dbReference type="NCBI Taxonomy" id="29438"/>
    <lineage>
        <taxon>Bacteria</taxon>
        <taxon>Pseudomonadati</taxon>
        <taxon>Pseudomonadota</taxon>
        <taxon>Gammaproteobacteria</taxon>
        <taxon>Pseudomonadales</taxon>
        <taxon>Pseudomonadaceae</taxon>
        <taxon>Pseudomonas</taxon>
    </lineage>
</organism>
<evidence type="ECO:0000313" key="4">
    <source>
        <dbReference type="Proteomes" id="UP000278180"/>
    </source>
</evidence>
<comment type="caution">
    <text evidence="1">The sequence shown here is derived from an EMBL/GenBank/DDBJ whole genome shotgun (WGS) entry which is preliminary data.</text>
</comment>